<organism evidence="1 2">
    <name type="scientific">Caldibacillus thermoamylovorans</name>
    <dbReference type="NCBI Taxonomy" id="35841"/>
    <lineage>
        <taxon>Bacteria</taxon>
        <taxon>Bacillati</taxon>
        <taxon>Bacillota</taxon>
        <taxon>Bacilli</taxon>
        <taxon>Bacillales</taxon>
        <taxon>Bacillaceae</taxon>
        <taxon>Caldibacillus</taxon>
    </lineage>
</organism>
<sequence length="43" mass="4685">MFTRHAEEIVLNEFDSSVIKAGIKPEDVSGTLKLHQSNPSGVC</sequence>
<comment type="caution">
    <text evidence="1">The sequence shown here is derived from an EMBL/GenBank/DDBJ whole genome shotgun (WGS) entry which is preliminary data.</text>
</comment>
<evidence type="ECO:0000313" key="2">
    <source>
        <dbReference type="Proteomes" id="UP000032076"/>
    </source>
</evidence>
<dbReference type="Proteomes" id="UP000032076">
    <property type="component" value="Unassembled WGS sequence"/>
</dbReference>
<dbReference type="EMBL" id="JXLU01000147">
    <property type="protein sequence ID" value="KIO70148.1"/>
    <property type="molecule type" value="Genomic_DNA"/>
</dbReference>
<name>A0ABD4A297_9BACI</name>
<gene>
    <name evidence="1" type="ORF">B4167_0840</name>
</gene>
<reference evidence="1 2" key="1">
    <citation type="submission" date="2015-01" db="EMBL/GenBank/DDBJ databases">
        <title>Draft Genome Sequences of Four Bacillus thermoamylovorans Strains, Isolated From Food Products.</title>
        <authorList>
            <person name="Krawcyk A.O."/>
            <person name="Berendsen E.M."/>
            <person name="Eijlander R.T."/>
            <person name="de Jong A."/>
            <person name="Wells-Bennik M."/>
            <person name="Kuipers O.P."/>
        </authorList>
    </citation>
    <scope>NUCLEOTIDE SEQUENCE [LARGE SCALE GENOMIC DNA]</scope>
    <source>
        <strain evidence="1 2">B4167</strain>
    </source>
</reference>
<evidence type="ECO:0000313" key="1">
    <source>
        <dbReference type="EMBL" id="KIO70148.1"/>
    </source>
</evidence>
<dbReference type="AlphaFoldDB" id="A0ABD4A297"/>
<accession>A0ABD4A297</accession>
<protein>
    <submittedName>
        <fullName evidence="1">Uncharacterized protein</fullName>
    </submittedName>
</protein>
<proteinExistence type="predicted"/>